<feature type="transmembrane region" description="Helical" evidence="4">
    <location>
        <begin position="179"/>
        <end position="200"/>
    </location>
</feature>
<name>A0ABV7IP02_9SPHN</name>
<feature type="transmembrane region" description="Helical" evidence="4">
    <location>
        <begin position="57"/>
        <end position="77"/>
    </location>
</feature>
<dbReference type="InterPro" id="IPR020846">
    <property type="entry name" value="MFS_dom"/>
</dbReference>
<evidence type="ECO:0000256" key="3">
    <source>
        <dbReference type="ARBA" id="ARBA00023136"/>
    </source>
</evidence>
<dbReference type="EMBL" id="JBHRTQ010000007">
    <property type="protein sequence ID" value="MFC3174379.1"/>
    <property type="molecule type" value="Genomic_DNA"/>
</dbReference>
<evidence type="ECO:0000313" key="7">
    <source>
        <dbReference type="Proteomes" id="UP001595604"/>
    </source>
</evidence>
<evidence type="ECO:0000256" key="1">
    <source>
        <dbReference type="ARBA" id="ARBA00022692"/>
    </source>
</evidence>
<organism evidence="6 7">
    <name type="scientific">Novosphingobium bradum</name>
    <dbReference type="NCBI Taxonomy" id="1737444"/>
    <lineage>
        <taxon>Bacteria</taxon>
        <taxon>Pseudomonadati</taxon>
        <taxon>Pseudomonadota</taxon>
        <taxon>Alphaproteobacteria</taxon>
        <taxon>Sphingomonadales</taxon>
        <taxon>Sphingomonadaceae</taxon>
        <taxon>Novosphingobium</taxon>
    </lineage>
</organism>
<feature type="transmembrane region" description="Helical" evidence="4">
    <location>
        <begin position="357"/>
        <end position="381"/>
    </location>
</feature>
<dbReference type="SUPFAM" id="SSF103473">
    <property type="entry name" value="MFS general substrate transporter"/>
    <property type="match status" value="1"/>
</dbReference>
<dbReference type="PROSITE" id="PS50850">
    <property type="entry name" value="MFS"/>
    <property type="match status" value="1"/>
</dbReference>
<evidence type="ECO:0000256" key="4">
    <source>
        <dbReference type="SAM" id="Phobius"/>
    </source>
</evidence>
<dbReference type="RefSeq" id="WP_379509736.1">
    <property type="nucleotide sequence ID" value="NZ_JBHRTQ010000007.1"/>
</dbReference>
<accession>A0ABV7IP02</accession>
<protein>
    <submittedName>
        <fullName evidence="6">MFS transporter</fullName>
    </submittedName>
</protein>
<evidence type="ECO:0000259" key="5">
    <source>
        <dbReference type="PROSITE" id="PS50850"/>
    </source>
</evidence>
<proteinExistence type="predicted"/>
<sequence length="422" mass="44042">MTTTSQAHHAASVAEEWRRHWPLVLACVVGFALPTVAVNATGVFMDPLHRQFGWSRTQITAGLTVAGVLTIPLSPFVGSLIDRWGSRRIGLPGLALTALALSAIGLANGSFGQWMSLWTVYGLVALMAKSTVWTAAISKAFIAGRGTALAVALSGSTIAQIVTPPLANLLLNAYGVTKAYMLLGLIWGLPAVLLASVFLVEDGRGTARSGTGAAAAAPEFSGLTPREAMRCVPLLRIGLSTLIVLMLSAGILVHKVPLLIEQGVDRNTAAWLASLSGVAAIAGKFITGWLMDRFDAGLVGAGTLIIMALAFVPMLEPFRTPTMVVLSMMALGYSGGTKLQICVQLTGIYAGLRHFGAIFGVMASVIALAAGLGPMVTGFIYDLGDSYTPIIIGAIPACLVSALLLVRLGDYPAWHRPRAVAA</sequence>
<keyword evidence="1 4" id="KW-0812">Transmembrane</keyword>
<feature type="domain" description="Major facilitator superfamily (MFS) profile" evidence="5">
    <location>
        <begin position="23"/>
        <end position="413"/>
    </location>
</feature>
<feature type="transmembrane region" description="Helical" evidence="4">
    <location>
        <begin position="294"/>
        <end position="312"/>
    </location>
</feature>
<feature type="transmembrane region" description="Helical" evidence="4">
    <location>
        <begin position="234"/>
        <end position="256"/>
    </location>
</feature>
<comment type="caution">
    <text evidence="6">The sequence shown here is derived from an EMBL/GenBank/DDBJ whole genome shotgun (WGS) entry which is preliminary data.</text>
</comment>
<keyword evidence="7" id="KW-1185">Reference proteome</keyword>
<dbReference type="PANTHER" id="PTHR11360:SF284">
    <property type="entry name" value="EG:103B4.3 PROTEIN-RELATED"/>
    <property type="match status" value="1"/>
</dbReference>
<dbReference type="PANTHER" id="PTHR11360">
    <property type="entry name" value="MONOCARBOXYLATE TRANSPORTER"/>
    <property type="match status" value="1"/>
</dbReference>
<keyword evidence="3 4" id="KW-0472">Membrane</keyword>
<feature type="transmembrane region" description="Helical" evidence="4">
    <location>
        <begin position="148"/>
        <end position="167"/>
    </location>
</feature>
<gene>
    <name evidence="6" type="ORF">ACFOD9_08950</name>
</gene>
<reference evidence="7" key="1">
    <citation type="journal article" date="2019" name="Int. J. Syst. Evol. Microbiol.">
        <title>The Global Catalogue of Microorganisms (GCM) 10K type strain sequencing project: providing services to taxonomists for standard genome sequencing and annotation.</title>
        <authorList>
            <consortium name="The Broad Institute Genomics Platform"/>
            <consortium name="The Broad Institute Genome Sequencing Center for Infectious Disease"/>
            <person name="Wu L."/>
            <person name="Ma J."/>
        </authorList>
    </citation>
    <scope>NUCLEOTIDE SEQUENCE [LARGE SCALE GENOMIC DNA]</scope>
    <source>
        <strain evidence="7">KCTC 42984</strain>
    </source>
</reference>
<feature type="transmembrane region" description="Helical" evidence="4">
    <location>
        <begin position="89"/>
        <end position="111"/>
    </location>
</feature>
<evidence type="ECO:0000313" key="6">
    <source>
        <dbReference type="EMBL" id="MFC3174379.1"/>
    </source>
</evidence>
<dbReference type="InterPro" id="IPR050327">
    <property type="entry name" value="Proton-linked_MCT"/>
</dbReference>
<dbReference type="Pfam" id="PF07690">
    <property type="entry name" value="MFS_1"/>
    <property type="match status" value="1"/>
</dbReference>
<dbReference type="InterPro" id="IPR011701">
    <property type="entry name" value="MFS"/>
</dbReference>
<feature type="transmembrane region" description="Helical" evidence="4">
    <location>
        <begin position="268"/>
        <end position="287"/>
    </location>
</feature>
<keyword evidence="2 4" id="KW-1133">Transmembrane helix</keyword>
<feature type="transmembrane region" description="Helical" evidence="4">
    <location>
        <begin position="21"/>
        <end position="45"/>
    </location>
</feature>
<evidence type="ECO:0000256" key="2">
    <source>
        <dbReference type="ARBA" id="ARBA00022989"/>
    </source>
</evidence>
<dbReference type="InterPro" id="IPR036259">
    <property type="entry name" value="MFS_trans_sf"/>
</dbReference>
<dbReference type="Proteomes" id="UP001595604">
    <property type="component" value="Unassembled WGS sequence"/>
</dbReference>
<dbReference type="Gene3D" id="1.20.1250.20">
    <property type="entry name" value="MFS general substrate transporter like domains"/>
    <property type="match status" value="2"/>
</dbReference>
<feature type="transmembrane region" description="Helical" evidence="4">
    <location>
        <begin position="387"/>
        <end position="408"/>
    </location>
</feature>
<feature type="transmembrane region" description="Helical" evidence="4">
    <location>
        <begin position="117"/>
        <end position="136"/>
    </location>
</feature>